<protein>
    <submittedName>
        <fullName evidence="1">Uncharacterized protein</fullName>
    </submittedName>
</protein>
<evidence type="ECO:0000313" key="1">
    <source>
        <dbReference type="EMBL" id="TCJ88293.1"/>
    </source>
</evidence>
<gene>
    <name evidence="1" type="ORF">EV695_0133</name>
</gene>
<dbReference type="AlphaFoldDB" id="A0A4R1F3D5"/>
<accession>A0A4R1F3D5</accession>
<name>A0A4R1F3D5_9GAMM</name>
<dbReference type="OrthoDB" id="6537357at2"/>
<keyword evidence="2" id="KW-1185">Reference proteome</keyword>
<reference evidence="1 2" key="1">
    <citation type="submission" date="2019-03" db="EMBL/GenBank/DDBJ databases">
        <title>Genomic Encyclopedia of Type Strains, Phase IV (KMG-IV): sequencing the most valuable type-strain genomes for metagenomic binning, comparative biology and taxonomic classification.</title>
        <authorList>
            <person name="Goeker M."/>
        </authorList>
    </citation>
    <scope>NUCLEOTIDE SEQUENCE [LARGE SCALE GENOMIC DNA]</scope>
    <source>
        <strain evidence="1 2">DSM 24830</strain>
    </source>
</reference>
<comment type="caution">
    <text evidence="1">The sequence shown here is derived from an EMBL/GenBank/DDBJ whole genome shotgun (WGS) entry which is preliminary data.</text>
</comment>
<organism evidence="1 2">
    <name type="scientific">Cocleimonas flava</name>
    <dbReference type="NCBI Taxonomy" id="634765"/>
    <lineage>
        <taxon>Bacteria</taxon>
        <taxon>Pseudomonadati</taxon>
        <taxon>Pseudomonadota</taxon>
        <taxon>Gammaproteobacteria</taxon>
        <taxon>Thiotrichales</taxon>
        <taxon>Thiotrichaceae</taxon>
        <taxon>Cocleimonas</taxon>
    </lineage>
</organism>
<dbReference type="RefSeq" id="WP_131904002.1">
    <property type="nucleotide sequence ID" value="NZ_BAAAFU010000008.1"/>
</dbReference>
<evidence type="ECO:0000313" key="2">
    <source>
        <dbReference type="Proteomes" id="UP000294887"/>
    </source>
</evidence>
<dbReference type="Proteomes" id="UP000294887">
    <property type="component" value="Unassembled WGS sequence"/>
</dbReference>
<dbReference type="EMBL" id="SMFQ01000002">
    <property type="protein sequence ID" value="TCJ88293.1"/>
    <property type="molecule type" value="Genomic_DNA"/>
</dbReference>
<proteinExistence type="predicted"/>
<sequence>MIIQNTTAAELFVWTDIDPTYEQDFNQWYDREHMTERVSIDGFTWASRYRAVSMKARRYLALYRTENINVFTSNAYKQAFANQTSWSKINFERMTNTKRRVMRVAYEGGYGTGSAIGLIQLQKTIVDFSSIEQVLNLVSKTEGILKIRVLEPDQELSIPLSSETKPPTKLESAIIIETTNEPTAAAAVRIVLDQLNLKQDRGLTFNLIWELHSNDL</sequence>